<dbReference type="PANTHER" id="PTHR34584:SF1">
    <property type="entry name" value="NA(+)_H(+) ANTIPORTER SUBUNIT E1"/>
    <property type="match status" value="1"/>
</dbReference>
<dbReference type="Proteomes" id="UP000031843">
    <property type="component" value="Chromosome secondary"/>
</dbReference>
<evidence type="ECO:0000256" key="5">
    <source>
        <dbReference type="ARBA" id="ARBA00022989"/>
    </source>
</evidence>
<sequence length="167" mass="18739">MWKRLFPHPWLSLALLAIWLLLANSASPGNLALGAFLGWAFSLRIGARLWLRPVRVSRPDLMLRLFVHVLIDIVVANVEVAILVLGPVSRLRVAFIQVPIDVEHELALSALISIVSLSPGTLCAELSDDRRRLLVHVLDLDDEARLIALIKTRYETPLREIFECLPS</sequence>
<feature type="transmembrane region" description="Helical" evidence="7">
    <location>
        <begin position="63"/>
        <end position="86"/>
    </location>
</feature>
<dbReference type="STRING" id="68895.RR42_s2016"/>
<accession>A0A0C4YNG8</accession>
<keyword evidence="5 7" id="KW-1133">Transmembrane helix</keyword>
<dbReference type="KEGG" id="cbw:RR42_s2016"/>
<dbReference type="GO" id="GO:0005886">
    <property type="term" value="C:plasma membrane"/>
    <property type="evidence" value="ECO:0007669"/>
    <property type="project" value="UniProtKB-SubCell"/>
</dbReference>
<dbReference type="PIRSF" id="PIRSF019239">
    <property type="entry name" value="MrpE"/>
    <property type="match status" value="1"/>
</dbReference>
<feature type="transmembrane region" description="Helical" evidence="7">
    <location>
        <begin position="35"/>
        <end position="51"/>
    </location>
</feature>
<evidence type="ECO:0000256" key="1">
    <source>
        <dbReference type="ARBA" id="ARBA00004651"/>
    </source>
</evidence>
<comment type="subcellular location">
    <subcellularLocation>
        <location evidence="1">Cell membrane</location>
        <topology evidence="1">Multi-pass membrane protein</topology>
    </subcellularLocation>
</comment>
<dbReference type="Pfam" id="PF01899">
    <property type="entry name" value="MNHE"/>
    <property type="match status" value="1"/>
</dbReference>
<dbReference type="NCBIfam" id="NF006518">
    <property type="entry name" value="PRK08965.1-2"/>
    <property type="match status" value="1"/>
</dbReference>
<evidence type="ECO:0000256" key="4">
    <source>
        <dbReference type="ARBA" id="ARBA00022692"/>
    </source>
</evidence>
<evidence type="ECO:0000256" key="7">
    <source>
        <dbReference type="SAM" id="Phobius"/>
    </source>
</evidence>
<evidence type="ECO:0000313" key="8">
    <source>
        <dbReference type="EMBL" id="AJG23604.1"/>
    </source>
</evidence>
<dbReference type="GO" id="GO:0008324">
    <property type="term" value="F:monoatomic cation transmembrane transporter activity"/>
    <property type="evidence" value="ECO:0007669"/>
    <property type="project" value="InterPro"/>
</dbReference>
<keyword evidence="9" id="KW-1185">Reference proteome</keyword>
<keyword evidence="3" id="KW-1003">Cell membrane</keyword>
<keyword evidence="6 7" id="KW-0472">Membrane</keyword>
<name>A0A0C4YNG8_9BURK</name>
<gene>
    <name evidence="8" type="ORF">RR42_s2016</name>
</gene>
<dbReference type="PANTHER" id="PTHR34584">
    <property type="entry name" value="NA(+)/H(+) ANTIPORTER SUBUNIT E1"/>
    <property type="match status" value="1"/>
</dbReference>
<evidence type="ECO:0000256" key="3">
    <source>
        <dbReference type="ARBA" id="ARBA00022475"/>
    </source>
</evidence>
<dbReference type="OrthoDB" id="9807187at2"/>
<comment type="similarity">
    <text evidence="2">Belongs to the CPA3 antiporters (TC 2.A.63) subunit E family.</text>
</comment>
<evidence type="ECO:0000256" key="6">
    <source>
        <dbReference type="ARBA" id="ARBA00023136"/>
    </source>
</evidence>
<dbReference type="EMBL" id="CP010537">
    <property type="protein sequence ID" value="AJG23604.1"/>
    <property type="molecule type" value="Genomic_DNA"/>
</dbReference>
<dbReference type="RefSeq" id="WP_043355510.1">
    <property type="nucleotide sequence ID" value="NZ_CP010537.1"/>
</dbReference>
<evidence type="ECO:0000256" key="2">
    <source>
        <dbReference type="ARBA" id="ARBA00006228"/>
    </source>
</evidence>
<proteinExistence type="inferred from homology"/>
<dbReference type="AlphaFoldDB" id="A0A0C4YNG8"/>
<evidence type="ECO:0000313" key="9">
    <source>
        <dbReference type="Proteomes" id="UP000031843"/>
    </source>
</evidence>
<reference evidence="8 9" key="1">
    <citation type="journal article" date="2015" name="Genome Announc.">
        <title>Complete Genome Sequence of Cupriavidus basilensis 4G11, Isolated from the Oak Ridge Field Research Center Site.</title>
        <authorList>
            <person name="Ray J."/>
            <person name="Waters R.J."/>
            <person name="Skerker J.M."/>
            <person name="Kuehl J.V."/>
            <person name="Price M.N."/>
            <person name="Huang J."/>
            <person name="Chakraborty R."/>
            <person name="Arkin A.P."/>
            <person name="Deutschbauer A."/>
        </authorList>
    </citation>
    <scope>NUCLEOTIDE SEQUENCE [LARGE SCALE GENOMIC DNA]</scope>
    <source>
        <strain evidence="8">4G11</strain>
    </source>
</reference>
<keyword evidence="4 7" id="KW-0812">Transmembrane</keyword>
<dbReference type="InterPro" id="IPR002758">
    <property type="entry name" value="Cation_antiport_E"/>
</dbReference>
<organism evidence="8 9">
    <name type="scientific">Cupriavidus basilensis</name>
    <dbReference type="NCBI Taxonomy" id="68895"/>
    <lineage>
        <taxon>Bacteria</taxon>
        <taxon>Pseudomonadati</taxon>
        <taxon>Pseudomonadota</taxon>
        <taxon>Betaproteobacteria</taxon>
        <taxon>Burkholderiales</taxon>
        <taxon>Burkholderiaceae</taxon>
        <taxon>Cupriavidus</taxon>
    </lineage>
</organism>
<protein>
    <submittedName>
        <fullName evidence="8">Na(+) H(+) antiporter subunit E</fullName>
    </submittedName>
</protein>